<dbReference type="KEGG" id="mpau:ZMTM_12520"/>
<dbReference type="Gene3D" id="3.40.640.10">
    <property type="entry name" value="Type I PLP-dependent aspartate aminotransferase-like (Major domain)"/>
    <property type="match status" value="1"/>
</dbReference>
<evidence type="ECO:0000256" key="6">
    <source>
        <dbReference type="RuleBase" id="RU003560"/>
    </source>
</evidence>
<dbReference type="EMBL" id="AP024110">
    <property type="protein sequence ID" value="BCM24993.1"/>
    <property type="molecule type" value="Genomic_DNA"/>
</dbReference>
<comment type="cofactor">
    <cofactor evidence="1">
        <name>pyridoxal 5'-phosphate</name>
        <dbReference type="ChEBI" id="CHEBI:597326"/>
    </cofactor>
</comment>
<dbReference type="SUPFAM" id="SSF53383">
    <property type="entry name" value="PLP-dependent transferases"/>
    <property type="match status" value="1"/>
</dbReference>
<proteinExistence type="inferred from homology"/>
<reference evidence="7" key="1">
    <citation type="journal article" date="2021" name="Arch. Microbiol.">
        <title>Methyloradius palustris gen. nov., sp. nov., a methanol-oxidizing bacterium isolated from snow.</title>
        <authorList>
            <person name="Miyadera T."/>
            <person name="Kojima H."/>
            <person name="Fukui M."/>
        </authorList>
    </citation>
    <scope>NUCLEOTIDE SEQUENCE</scope>
    <source>
        <strain evidence="7">Zm11</strain>
    </source>
</reference>
<dbReference type="GO" id="GO:0004015">
    <property type="term" value="F:adenosylmethionine-8-amino-7-oxononanoate transaminase activity"/>
    <property type="evidence" value="ECO:0007669"/>
    <property type="project" value="TreeGrafter"/>
</dbReference>
<dbReference type="InterPro" id="IPR005814">
    <property type="entry name" value="Aminotrans_3"/>
</dbReference>
<evidence type="ECO:0000313" key="8">
    <source>
        <dbReference type="Proteomes" id="UP000826722"/>
    </source>
</evidence>
<evidence type="ECO:0000256" key="3">
    <source>
        <dbReference type="ARBA" id="ARBA00022576"/>
    </source>
</evidence>
<dbReference type="Proteomes" id="UP000826722">
    <property type="component" value="Chromosome"/>
</dbReference>
<sequence length="482" mass="52394">MPTPNIKLPNMDHYWVPFTANRQFKAMPRLFKAAKGNYFTTMDDRQILDGTAGLWCVPAGHGREEIAAAVGNQLRTLDYAPAFQTSHPLAFEAAERVAQYMPAGLDRIFFTNSGSESVETALKIALAYHRVCGNPLRNKLIGRERGYHGVNFGGIAVGGIAGNRKAFGNALAGVDHIRHPLDIVNNAFTKGVPEDGGIALANEFEQRIMTLHDPATIASLIVEPMQGSAGVIVPPKNYLKRLREICTKHGILLIFDEVITGFGRLGTRFGADYFDVIPDIITCAKGLTNGVVPMGAVAVKREIYDAFMENSAANAIELPHGYTYSAIPIACAAAIATLDIFANEKLEDRGASLSGRLESAAHSLKGLPMVKDIRNIGLVAGIEFEAIAGKPGAMSFATYLKCYEMGVHVRYTGDIIAVSPPLTIEPHEIDRIFSTIADAIKFVVAAGDAGLDHTRYLKNEQDWAMHQSHQAHINHPILEHLE</sequence>
<dbReference type="GO" id="GO:0030170">
    <property type="term" value="F:pyridoxal phosphate binding"/>
    <property type="evidence" value="ECO:0007669"/>
    <property type="project" value="InterPro"/>
</dbReference>
<protein>
    <submittedName>
        <fullName evidence="7">Aspartate aminotransferase family protein</fullName>
    </submittedName>
</protein>
<dbReference type="AlphaFoldDB" id="A0A8D5GCL4"/>
<keyword evidence="3 7" id="KW-0032">Aminotransferase</keyword>
<keyword evidence="5 6" id="KW-0663">Pyridoxal phosphate</keyword>
<dbReference type="InterPro" id="IPR015424">
    <property type="entry name" value="PyrdxlP-dep_Trfase"/>
</dbReference>
<evidence type="ECO:0000256" key="2">
    <source>
        <dbReference type="ARBA" id="ARBA00008954"/>
    </source>
</evidence>
<dbReference type="PANTHER" id="PTHR42684">
    <property type="entry name" value="ADENOSYLMETHIONINE-8-AMINO-7-OXONONANOATE AMINOTRANSFERASE"/>
    <property type="match status" value="1"/>
</dbReference>
<evidence type="ECO:0000256" key="4">
    <source>
        <dbReference type="ARBA" id="ARBA00022679"/>
    </source>
</evidence>
<gene>
    <name evidence="7" type="ORF">ZMTM_12520</name>
</gene>
<dbReference type="GO" id="GO:0009102">
    <property type="term" value="P:biotin biosynthetic process"/>
    <property type="evidence" value="ECO:0007669"/>
    <property type="project" value="TreeGrafter"/>
</dbReference>
<keyword evidence="4" id="KW-0808">Transferase</keyword>
<organism evidence="7 8">
    <name type="scientific">Methyloradius palustris</name>
    <dbReference type="NCBI Taxonomy" id="2778876"/>
    <lineage>
        <taxon>Bacteria</taxon>
        <taxon>Pseudomonadati</taxon>
        <taxon>Pseudomonadota</taxon>
        <taxon>Betaproteobacteria</taxon>
        <taxon>Nitrosomonadales</taxon>
        <taxon>Methylophilaceae</taxon>
        <taxon>Methyloradius</taxon>
    </lineage>
</organism>
<keyword evidence="8" id="KW-1185">Reference proteome</keyword>
<accession>A0A8D5GCL4</accession>
<dbReference type="RefSeq" id="WP_221765465.1">
    <property type="nucleotide sequence ID" value="NZ_AP024110.1"/>
</dbReference>
<evidence type="ECO:0000256" key="1">
    <source>
        <dbReference type="ARBA" id="ARBA00001933"/>
    </source>
</evidence>
<dbReference type="InterPro" id="IPR015421">
    <property type="entry name" value="PyrdxlP-dep_Trfase_major"/>
</dbReference>
<dbReference type="Gene3D" id="3.90.1150.10">
    <property type="entry name" value="Aspartate Aminotransferase, domain 1"/>
    <property type="match status" value="1"/>
</dbReference>
<dbReference type="PROSITE" id="PS00600">
    <property type="entry name" value="AA_TRANSFER_CLASS_3"/>
    <property type="match status" value="1"/>
</dbReference>
<evidence type="ECO:0000313" key="7">
    <source>
        <dbReference type="EMBL" id="BCM24993.1"/>
    </source>
</evidence>
<name>A0A8D5GCL4_9PROT</name>
<dbReference type="InterPro" id="IPR049704">
    <property type="entry name" value="Aminotrans_3_PPA_site"/>
</dbReference>
<comment type="similarity">
    <text evidence="2 6">Belongs to the class-III pyridoxal-phosphate-dependent aminotransferase family.</text>
</comment>
<dbReference type="PIRSF" id="PIRSF000521">
    <property type="entry name" value="Transaminase_4ab_Lys_Orn"/>
    <property type="match status" value="1"/>
</dbReference>
<dbReference type="PANTHER" id="PTHR42684:SF1">
    <property type="entry name" value="BETA-ALANINE--PYRUVATE AMINOTRANSFERASE"/>
    <property type="match status" value="1"/>
</dbReference>
<evidence type="ECO:0000256" key="5">
    <source>
        <dbReference type="ARBA" id="ARBA00022898"/>
    </source>
</evidence>
<dbReference type="CDD" id="cd00610">
    <property type="entry name" value="OAT_like"/>
    <property type="match status" value="1"/>
</dbReference>
<dbReference type="FunFam" id="3.40.640.10:FF:000014">
    <property type="entry name" value="Adenosylmethionine-8-amino-7-oxononanoate aminotransferase, probable"/>
    <property type="match status" value="1"/>
</dbReference>
<dbReference type="InterPro" id="IPR015422">
    <property type="entry name" value="PyrdxlP-dep_Trfase_small"/>
</dbReference>
<dbReference type="Pfam" id="PF00202">
    <property type="entry name" value="Aminotran_3"/>
    <property type="match status" value="1"/>
</dbReference>